<dbReference type="NCBIfam" id="TIGR02532">
    <property type="entry name" value="IV_pilin_GFxxxE"/>
    <property type="match status" value="1"/>
</dbReference>
<dbReference type="NCBIfam" id="TIGR04294">
    <property type="entry name" value="pre_pil_HX9DG"/>
    <property type="match status" value="1"/>
</dbReference>
<organism evidence="3 4">
    <name type="scientific">Botrimarina mediterranea</name>
    <dbReference type="NCBI Taxonomy" id="2528022"/>
    <lineage>
        <taxon>Bacteria</taxon>
        <taxon>Pseudomonadati</taxon>
        <taxon>Planctomycetota</taxon>
        <taxon>Planctomycetia</taxon>
        <taxon>Pirellulales</taxon>
        <taxon>Lacipirellulaceae</taxon>
        <taxon>Botrimarina</taxon>
    </lineage>
</organism>
<reference evidence="3 4" key="1">
    <citation type="submission" date="2019-02" db="EMBL/GenBank/DDBJ databases">
        <title>Deep-cultivation of Planctomycetes and their phenomic and genomic characterization uncovers novel biology.</title>
        <authorList>
            <person name="Wiegand S."/>
            <person name="Jogler M."/>
            <person name="Boedeker C."/>
            <person name="Pinto D."/>
            <person name="Vollmers J."/>
            <person name="Rivas-Marin E."/>
            <person name="Kohn T."/>
            <person name="Peeters S.H."/>
            <person name="Heuer A."/>
            <person name="Rast P."/>
            <person name="Oberbeckmann S."/>
            <person name="Bunk B."/>
            <person name="Jeske O."/>
            <person name="Meyerdierks A."/>
            <person name="Storesund J.E."/>
            <person name="Kallscheuer N."/>
            <person name="Luecker S."/>
            <person name="Lage O.M."/>
            <person name="Pohl T."/>
            <person name="Merkel B.J."/>
            <person name="Hornburger P."/>
            <person name="Mueller R.-W."/>
            <person name="Bruemmer F."/>
            <person name="Labrenz M."/>
            <person name="Spormann A.M."/>
            <person name="Op den Camp H."/>
            <person name="Overmann J."/>
            <person name="Amann R."/>
            <person name="Jetten M.S.M."/>
            <person name="Mascher T."/>
            <person name="Medema M.H."/>
            <person name="Devos D.P."/>
            <person name="Kaster A.-K."/>
            <person name="Ovreas L."/>
            <person name="Rohde M."/>
            <person name="Galperin M.Y."/>
            <person name="Jogler C."/>
        </authorList>
    </citation>
    <scope>NUCLEOTIDE SEQUENCE [LARGE SCALE GENOMIC DNA]</scope>
    <source>
        <strain evidence="3 4">Spa11</strain>
    </source>
</reference>
<evidence type="ECO:0000313" key="4">
    <source>
        <dbReference type="Proteomes" id="UP000316426"/>
    </source>
</evidence>
<accession>A0A518K8F4</accession>
<dbReference type="Pfam" id="PF07963">
    <property type="entry name" value="N_methyl"/>
    <property type="match status" value="1"/>
</dbReference>
<feature type="domain" description="DUF1559" evidence="2">
    <location>
        <begin position="80"/>
        <end position="396"/>
    </location>
</feature>
<dbReference type="InterPro" id="IPR011453">
    <property type="entry name" value="DUF1559"/>
</dbReference>
<dbReference type="InterPro" id="IPR045584">
    <property type="entry name" value="Pilin-like"/>
</dbReference>
<dbReference type="PANTHER" id="PTHR30093:SF2">
    <property type="entry name" value="TYPE II SECRETION SYSTEM PROTEIN H"/>
    <property type="match status" value="1"/>
</dbReference>
<dbReference type="InterPro" id="IPR027558">
    <property type="entry name" value="Pre_pil_HX9DG_C"/>
</dbReference>
<dbReference type="RefSeq" id="WP_145112157.1">
    <property type="nucleotide sequence ID" value="NZ_CP036349.1"/>
</dbReference>
<dbReference type="PANTHER" id="PTHR30093">
    <property type="entry name" value="GENERAL SECRETION PATHWAY PROTEIN G"/>
    <property type="match status" value="1"/>
</dbReference>
<proteinExistence type="predicted"/>
<dbReference type="AlphaFoldDB" id="A0A518K8F4"/>
<gene>
    <name evidence="3" type="ORF">Spa11_22720</name>
</gene>
<protein>
    <submittedName>
        <fullName evidence="3">Putative major pilin subunit</fullName>
    </submittedName>
</protein>
<evidence type="ECO:0000259" key="2">
    <source>
        <dbReference type="Pfam" id="PF07596"/>
    </source>
</evidence>
<keyword evidence="1" id="KW-0812">Transmembrane</keyword>
<keyword evidence="1" id="KW-1133">Transmembrane helix</keyword>
<keyword evidence="1" id="KW-0472">Membrane</keyword>
<keyword evidence="4" id="KW-1185">Reference proteome</keyword>
<dbReference type="Pfam" id="PF07596">
    <property type="entry name" value="SBP_bac_10"/>
    <property type="match status" value="1"/>
</dbReference>
<dbReference type="PROSITE" id="PS00409">
    <property type="entry name" value="PROKAR_NTER_METHYL"/>
    <property type="match status" value="1"/>
</dbReference>
<dbReference type="Proteomes" id="UP000316426">
    <property type="component" value="Chromosome"/>
</dbReference>
<sequence length="430" mass="46319">MSSLFKVVDFAVYRSTHLDMEMGSSMAVTCLVESLDRSAVGWTGRRHGAETTRRGFTLVELLVVIAIIGILVAMLLPAVQAAREAARRSQCQNNCKNLGLAMMNYEGVYKKFPVAINTEPLDPNPIARASDGTRLYNNWAIDILPFMEEQGLYDTFHLVRADTGRLQSLTSANIPAASLGGSNKPANTNVIARSTELSLQLCPSDIGANNLFDAGAPNNSGNASNMWARGNYGYNVGLALILNNEDVWRKVALDTDGETMTCGRGVGGADKAASIAQITDGTSHTVALFELRVGLGPVDRRGVWAMQMVGSNLVSQHGSNYALGPNDCTPGSDDIIGNQDVVASFGQEYLRQECMLPYESSSWDVSAQIVTRSQHPGGIFATMCDGSVQFISDFVETGGQTNGLRCAETIFGVWQRLTCPDDGYVVSNDF</sequence>
<evidence type="ECO:0000256" key="1">
    <source>
        <dbReference type="SAM" id="Phobius"/>
    </source>
</evidence>
<dbReference type="EMBL" id="CP036349">
    <property type="protein sequence ID" value="QDV74073.1"/>
    <property type="molecule type" value="Genomic_DNA"/>
</dbReference>
<dbReference type="KEGG" id="bmei:Spa11_22720"/>
<dbReference type="InterPro" id="IPR012902">
    <property type="entry name" value="N_methyl_site"/>
</dbReference>
<dbReference type="Gene3D" id="3.30.700.10">
    <property type="entry name" value="Glycoprotein, Type 4 Pilin"/>
    <property type="match status" value="1"/>
</dbReference>
<feature type="transmembrane region" description="Helical" evidence="1">
    <location>
        <begin position="55"/>
        <end position="79"/>
    </location>
</feature>
<evidence type="ECO:0000313" key="3">
    <source>
        <dbReference type="EMBL" id="QDV74073.1"/>
    </source>
</evidence>
<dbReference type="SUPFAM" id="SSF54523">
    <property type="entry name" value="Pili subunits"/>
    <property type="match status" value="1"/>
</dbReference>
<name>A0A518K8F4_9BACT</name>